<name>A0ABU8WMT5_9BURK</name>
<evidence type="ECO:0000313" key="2">
    <source>
        <dbReference type="EMBL" id="MEJ8848847.1"/>
    </source>
</evidence>
<dbReference type="InterPro" id="IPR011785">
    <property type="entry name" value="Tscrpt_reg_PpsR-CrtJ"/>
</dbReference>
<dbReference type="RefSeq" id="WP_340343964.1">
    <property type="nucleotide sequence ID" value="NZ_JBBKZT010000008.1"/>
</dbReference>
<protein>
    <submittedName>
        <fullName evidence="2">Transcriptional regulator PpsR</fullName>
    </submittedName>
</protein>
<gene>
    <name evidence="2" type="primary">ppsR</name>
    <name evidence="2" type="ORF">WKW82_19465</name>
</gene>
<accession>A0ABU8WMT5</accession>
<keyword evidence="3" id="KW-1185">Reference proteome</keyword>
<reference evidence="2 3" key="1">
    <citation type="submission" date="2024-03" db="EMBL/GenBank/DDBJ databases">
        <title>Novel species of the genus Variovorax.</title>
        <authorList>
            <person name="Liu Q."/>
            <person name="Xin Y.-H."/>
        </authorList>
    </citation>
    <scope>NUCLEOTIDE SEQUENCE [LARGE SCALE GENOMIC DNA]</scope>
    <source>
        <strain evidence="2 3">KACC 18900</strain>
    </source>
</reference>
<dbReference type="Gene3D" id="1.20.5.430">
    <property type="match status" value="1"/>
</dbReference>
<dbReference type="Proteomes" id="UP001385892">
    <property type="component" value="Unassembled WGS sequence"/>
</dbReference>
<feature type="domain" description="PAS" evidence="1">
    <location>
        <begin position="154"/>
        <end position="204"/>
    </location>
</feature>
<dbReference type="InterPro" id="IPR000014">
    <property type="entry name" value="PAS"/>
</dbReference>
<dbReference type="InterPro" id="IPR035965">
    <property type="entry name" value="PAS-like_dom_sf"/>
</dbReference>
<dbReference type="Pfam" id="PF00989">
    <property type="entry name" value="PAS"/>
    <property type="match status" value="2"/>
</dbReference>
<sequence>MSLRSGDLPDLAALAAWAPELAKAFVSLSGDIALVVDKSGVIQNVAQGITDPITPLANDWVGRLWADTVSGDTRAKIEHLLQEVNSTGIARRREVNHPLQQGGNVPVSYSAIRFGLDGPVLATGRDLRTIAAIQQRFLDSQQEMERGYWRARQAETRYRLLFQVATDAVLVVDGHTLRILEANQAASQMFDIAAEQMVDRPAIFGFEERSRAGVEELLVTARASGESGEIRARLLGKVALTSVAATPFRADDTMRLLVRVRAVDSSDILPSLNNSLARLVDDSSDGVVVTDSSGRVLMANPAFLKLVRLNEESQVRGRPIMDWLGMPERPLATLLPQVRRDGLARRIPSWIKVAHTPVARIEISAALLTEGDQECIGFTIHRLQDSDDERSPYELNLAIQQLTARLGLSPLDELMVEADAVAERHFVLAALARAHNDVAEAARILGITTDSLAALQKGDDRGAQPPRDS</sequence>
<proteinExistence type="predicted"/>
<dbReference type="CDD" id="cd00130">
    <property type="entry name" value="PAS"/>
    <property type="match status" value="2"/>
</dbReference>
<dbReference type="SUPFAM" id="SSF55785">
    <property type="entry name" value="PYP-like sensor domain (PAS domain)"/>
    <property type="match status" value="3"/>
</dbReference>
<dbReference type="NCBIfam" id="TIGR00229">
    <property type="entry name" value="sensory_box"/>
    <property type="match status" value="1"/>
</dbReference>
<dbReference type="InterPro" id="IPR013767">
    <property type="entry name" value="PAS_fold"/>
</dbReference>
<evidence type="ECO:0000313" key="3">
    <source>
        <dbReference type="Proteomes" id="UP001385892"/>
    </source>
</evidence>
<dbReference type="Gene3D" id="3.30.450.20">
    <property type="entry name" value="PAS domain"/>
    <property type="match status" value="3"/>
</dbReference>
<evidence type="ECO:0000259" key="1">
    <source>
        <dbReference type="PROSITE" id="PS50112"/>
    </source>
</evidence>
<dbReference type="SMART" id="SM00091">
    <property type="entry name" value="PAS"/>
    <property type="match status" value="3"/>
</dbReference>
<dbReference type="NCBIfam" id="TIGR02040">
    <property type="entry name" value="PpsR-CrtJ"/>
    <property type="match status" value="1"/>
</dbReference>
<feature type="domain" description="PAS" evidence="1">
    <location>
        <begin position="272"/>
        <end position="313"/>
    </location>
</feature>
<comment type="caution">
    <text evidence="2">The sequence shown here is derived from an EMBL/GenBank/DDBJ whole genome shotgun (WGS) entry which is preliminary data.</text>
</comment>
<organism evidence="2 3">
    <name type="scientific">Variovorax rhizosphaerae</name>
    <dbReference type="NCBI Taxonomy" id="1836200"/>
    <lineage>
        <taxon>Bacteria</taxon>
        <taxon>Pseudomonadati</taxon>
        <taxon>Pseudomonadota</taxon>
        <taxon>Betaproteobacteria</taxon>
        <taxon>Burkholderiales</taxon>
        <taxon>Comamonadaceae</taxon>
        <taxon>Variovorax</taxon>
    </lineage>
</organism>
<dbReference type="PROSITE" id="PS50112">
    <property type="entry name" value="PAS"/>
    <property type="match status" value="2"/>
</dbReference>
<dbReference type="EMBL" id="JBBKZT010000008">
    <property type="protein sequence ID" value="MEJ8848847.1"/>
    <property type="molecule type" value="Genomic_DNA"/>
</dbReference>